<dbReference type="SMART" id="SM00382">
    <property type="entry name" value="AAA"/>
    <property type="match status" value="2"/>
</dbReference>
<keyword evidence="4" id="KW-0597">Phosphoprotein</keyword>
<evidence type="ECO:0000256" key="2">
    <source>
        <dbReference type="ARBA" id="ARBA00009726"/>
    </source>
</evidence>
<protein>
    <submittedName>
        <fullName evidence="17">Uncharacterized protein</fullName>
    </submittedName>
</protein>
<dbReference type="GO" id="GO:0042592">
    <property type="term" value="P:homeostatic process"/>
    <property type="evidence" value="ECO:0007669"/>
    <property type="project" value="UniProtKB-ARBA"/>
</dbReference>
<dbReference type="InterPro" id="IPR056227">
    <property type="entry name" value="TMD0_ABC"/>
</dbReference>
<evidence type="ECO:0000256" key="8">
    <source>
        <dbReference type="ARBA" id="ARBA00022741"/>
    </source>
</evidence>
<dbReference type="InterPro" id="IPR036640">
    <property type="entry name" value="ABC1_TM_sf"/>
</dbReference>
<feature type="transmembrane region" description="Helical" evidence="14">
    <location>
        <begin position="455"/>
        <end position="475"/>
    </location>
</feature>
<evidence type="ECO:0000256" key="5">
    <source>
        <dbReference type="ARBA" id="ARBA00022554"/>
    </source>
</evidence>
<evidence type="ECO:0000256" key="1">
    <source>
        <dbReference type="ARBA" id="ARBA00004128"/>
    </source>
</evidence>
<dbReference type="CDD" id="cd03250">
    <property type="entry name" value="ABCC_MRP_domain1"/>
    <property type="match status" value="1"/>
</dbReference>
<feature type="transmembrane region" description="Helical" evidence="14">
    <location>
        <begin position="1003"/>
        <end position="1030"/>
    </location>
</feature>
<dbReference type="CDD" id="cd03244">
    <property type="entry name" value="ABCC_MRP_domain2"/>
    <property type="match status" value="1"/>
</dbReference>
<organism evidence="17">
    <name type="scientific">Lichtheimia ramosa</name>
    <dbReference type="NCBI Taxonomy" id="688394"/>
    <lineage>
        <taxon>Eukaryota</taxon>
        <taxon>Fungi</taxon>
        <taxon>Fungi incertae sedis</taxon>
        <taxon>Mucoromycota</taxon>
        <taxon>Mucoromycotina</taxon>
        <taxon>Mucoromycetes</taxon>
        <taxon>Mucorales</taxon>
        <taxon>Lichtheimiaceae</taxon>
        <taxon>Lichtheimia</taxon>
    </lineage>
</organism>
<dbReference type="CDD" id="cd18595">
    <property type="entry name" value="ABC_6TM_MRP1_2_3_6_D1_like"/>
    <property type="match status" value="1"/>
</dbReference>
<dbReference type="PROSITE" id="PS50893">
    <property type="entry name" value="ABC_TRANSPORTER_2"/>
    <property type="match status" value="2"/>
</dbReference>
<proteinExistence type="inferred from homology"/>
<dbReference type="PROSITE" id="PS50929">
    <property type="entry name" value="ABC_TM1F"/>
    <property type="match status" value="2"/>
</dbReference>
<keyword evidence="8" id="KW-0547">Nucleotide-binding</keyword>
<dbReference type="InterPro" id="IPR017871">
    <property type="entry name" value="ABC_transporter-like_CS"/>
</dbReference>
<dbReference type="InterPro" id="IPR003593">
    <property type="entry name" value="AAA+_ATPase"/>
</dbReference>
<dbReference type="SUPFAM" id="SSF90123">
    <property type="entry name" value="ABC transporter transmembrane region"/>
    <property type="match status" value="2"/>
</dbReference>
<evidence type="ECO:0000313" key="17">
    <source>
        <dbReference type="EMBL" id="CDS14205.1"/>
    </source>
</evidence>
<keyword evidence="3" id="KW-0813">Transport</keyword>
<dbReference type="OrthoDB" id="6500128at2759"/>
<dbReference type="PROSITE" id="PS00211">
    <property type="entry name" value="ABC_TRANSPORTER_1"/>
    <property type="match status" value="2"/>
</dbReference>
<feature type="compositionally biased region" description="Acidic residues" evidence="13">
    <location>
        <begin position="875"/>
        <end position="886"/>
    </location>
</feature>
<keyword evidence="5" id="KW-0926">Vacuole</keyword>
<keyword evidence="9" id="KW-0067">ATP-binding</keyword>
<feature type="transmembrane region" description="Helical" evidence="14">
    <location>
        <begin position="350"/>
        <end position="370"/>
    </location>
</feature>
<dbReference type="Pfam" id="PF00005">
    <property type="entry name" value="ABC_tran"/>
    <property type="match status" value="2"/>
</dbReference>
<comment type="subcellular location">
    <subcellularLocation>
        <location evidence="1">Vacuole membrane</location>
        <topology evidence="1">Multi-pass membrane protein</topology>
    </subcellularLocation>
</comment>
<evidence type="ECO:0000256" key="11">
    <source>
        <dbReference type="ARBA" id="ARBA00022989"/>
    </source>
</evidence>
<comment type="similarity">
    <text evidence="2">Belongs to the ABC transporter superfamily. ABCC family. Conjugate transporter (TC 3.A.1.208) subfamily.</text>
</comment>
<dbReference type="GO" id="GO:0000329">
    <property type="term" value="C:fungal-type vacuole membrane"/>
    <property type="evidence" value="ECO:0007669"/>
    <property type="project" value="UniProtKB-ARBA"/>
</dbReference>
<evidence type="ECO:0000256" key="4">
    <source>
        <dbReference type="ARBA" id="ARBA00022553"/>
    </source>
</evidence>
<feature type="transmembrane region" description="Helical" evidence="14">
    <location>
        <begin position="101"/>
        <end position="122"/>
    </location>
</feature>
<dbReference type="Pfam" id="PF00664">
    <property type="entry name" value="ABC_membrane"/>
    <property type="match status" value="2"/>
</dbReference>
<feature type="transmembrane region" description="Helical" evidence="14">
    <location>
        <begin position="160"/>
        <end position="178"/>
    </location>
</feature>
<feature type="domain" description="ABC transporter" evidence="15">
    <location>
        <begin position="1287"/>
        <end position="1521"/>
    </location>
</feature>
<evidence type="ECO:0000259" key="15">
    <source>
        <dbReference type="PROSITE" id="PS50893"/>
    </source>
</evidence>
<dbReference type="EMBL" id="LK023386">
    <property type="protein sequence ID" value="CDS14205.1"/>
    <property type="molecule type" value="Genomic_DNA"/>
</dbReference>
<feature type="transmembrane region" description="Helical" evidence="14">
    <location>
        <begin position="541"/>
        <end position="559"/>
    </location>
</feature>
<keyword evidence="7" id="KW-0677">Repeat</keyword>
<dbReference type="InterPro" id="IPR003439">
    <property type="entry name" value="ABC_transporter-like_ATP-bd"/>
</dbReference>
<dbReference type="SUPFAM" id="SSF52540">
    <property type="entry name" value="P-loop containing nucleoside triphosphate hydrolases"/>
    <property type="match status" value="2"/>
</dbReference>
<evidence type="ECO:0000256" key="7">
    <source>
        <dbReference type="ARBA" id="ARBA00022737"/>
    </source>
</evidence>
<dbReference type="FunFam" id="3.40.50.300:FF:000450">
    <property type="entry name" value="ABC transporter C family member 2"/>
    <property type="match status" value="1"/>
</dbReference>
<evidence type="ECO:0000256" key="14">
    <source>
        <dbReference type="SAM" id="Phobius"/>
    </source>
</evidence>
<feature type="transmembrane region" description="Helical" evidence="14">
    <location>
        <begin position="1197"/>
        <end position="1216"/>
    </location>
</feature>
<feature type="transmembrane region" description="Helical" evidence="14">
    <location>
        <begin position="198"/>
        <end position="215"/>
    </location>
</feature>
<dbReference type="Gene3D" id="1.20.1560.10">
    <property type="entry name" value="ABC transporter type 1, transmembrane domain"/>
    <property type="match status" value="2"/>
</dbReference>
<feature type="transmembrane region" description="Helical" evidence="14">
    <location>
        <begin position="427"/>
        <end position="449"/>
    </location>
</feature>
<dbReference type="CDD" id="cd18603">
    <property type="entry name" value="ABC_6TM_MRP1_2_3_6_D2_like"/>
    <property type="match status" value="1"/>
</dbReference>
<name>A0A077X3P7_9FUNG</name>
<evidence type="ECO:0000256" key="6">
    <source>
        <dbReference type="ARBA" id="ARBA00022692"/>
    </source>
</evidence>
<dbReference type="FunFam" id="1.20.1560.10:FF:000001">
    <property type="entry name" value="ATP-binding cassette subfamily C member 1"/>
    <property type="match status" value="1"/>
</dbReference>
<evidence type="ECO:0000259" key="16">
    <source>
        <dbReference type="PROSITE" id="PS50929"/>
    </source>
</evidence>
<dbReference type="FunFam" id="3.40.50.300:FF:000074">
    <property type="entry name" value="Multidrug resistance-associated protein 5 isoform 1"/>
    <property type="match status" value="1"/>
</dbReference>
<dbReference type="PANTHER" id="PTHR24223:SF443">
    <property type="entry name" value="MULTIDRUG-RESISTANCE LIKE PROTEIN 1, ISOFORM I"/>
    <property type="match status" value="1"/>
</dbReference>
<evidence type="ECO:0000256" key="9">
    <source>
        <dbReference type="ARBA" id="ARBA00022840"/>
    </source>
</evidence>
<evidence type="ECO:0000256" key="10">
    <source>
        <dbReference type="ARBA" id="ARBA00022967"/>
    </source>
</evidence>
<keyword evidence="11 14" id="KW-1133">Transmembrane helix</keyword>
<dbReference type="InterPro" id="IPR027417">
    <property type="entry name" value="P-loop_NTPase"/>
</dbReference>
<keyword evidence="6 14" id="KW-0812">Transmembrane</keyword>
<feature type="transmembrane region" description="Helical" evidence="14">
    <location>
        <begin position="300"/>
        <end position="318"/>
    </location>
</feature>
<evidence type="ECO:0000256" key="13">
    <source>
        <dbReference type="SAM" id="MobiDB-lite"/>
    </source>
</evidence>
<keyword evidence="10" id="KW-1278">Translocase</keyword>
<gene>
    <name evidence="17" type="ORF">LRAMOSA06375</name>
</gene>
<dbReference type="FunFam" id="1.20.1560.10:FF:000020">
    <property type="entry name" value="ABC metal ion transporter"/>
    <property type="match status" value="1"/>
</dbReference>
<feature type="transmembrane region" description="Helical" evidence="14">
    <location>
        <begin position="53"/>
        <end position="80"/>
    </location>
</feature>
<reference evidence="17" key="1">
    <citation type="journal article" date="2014" name="Genome Announc.">
        <title>De novo whole-genome sequence and genome annotation of Lichtheimia ramosa.</title>
        <authorList>
            <person name="Linde J."/>
            <person name="Schwartze V."/>
            <person name="Binder U."/>
            <person name="Lass-Florl C."/>
            <person name="Voigt K."/>
            <person name="Horn F."/>
        </authorList>
    </citation>
    <scope>NUCLEOTIDE SEQUENCE</scope>
    <source>
        <strain evidence="17">JMRC FSU:6197</strain>
    </source>
</reference>
<evidence type="ECO:0000256" key="3">
    <source>
        <dbReference type="ARBA" id="ARBA00022448"/>
    </source>
</evidence>
<feature type="transmembrane region" description="Helical" evidence="14">
    <location>
        <begin position="1089"/>
        <end position="1121"/>
    </location>
</feature>
<dbReference type="Gene3D" id="3.40.50.300">
    <property type="entry name" value="P-loop containing nucleotide triphosphate hydrolases"/>
    <property type="match status" value="2"/>
</dbReference>
<feature type="domain" description="ABC transmembrane type-1" evidence="16">
    <location>
        <begin position="967"/>
        <end position="1252"/>
    </location>
</feature>
<accession>A0A077X3P7</accession>
<dbReference type="InterPro" id="IPR011527">
    <property type="entry name" value="ABC1_TM_dom"/>
</dbReference>
<dbReference type="GO" id="GO:0140359">
    <property type="term" value="F:ABC-type transporter activity"/>
    <property type="evidence" value="ECO:0007669"/>
    <property type="project" value="InterPro"/>
</dbReference>
<keyword evidence="12 14" id="KW-0472">Membrane</keyword>
<dbReference type="GO" id="GO:0016887">
    <property type="term" value="F:ATP hydrolysis activity"/>
    <property type="evidence" value="ECO:0007669"/>
    <property type="project" value="InterPro"/>
</dbReference>
<dbReference type="Pfam" id="PF24357">
    <property type="entry name" value="TMD0_ABC"/>
    <property type="match status" value="1"/>
</dbReference>
<dbReference type="GO" id="GO:0005524">
    <property type="term" value="F:ATP binding"/>
    <property type="evidence" value="ECO:0007669"/>
    <property type="project" value="UniProtKB-KW"/>
</dbReference>
<feature type="transmembrane region" description="Helical" evidence="14">
    <location>
        <begin position="571"/>
        <end position="597"/>
    </location>
</feature>
<evidence type="ECO:0000256" key="12">
    <source>
        <dbReference type="ARBA" id="ARBA00023136"/>
    </source>
</evidence>
<sequence length="1527" mass="171213">MVMYETDQVVLSVPSDTMSYTNPWTDMCHNVEGWGPFSSLREPDFTPCFEDSYVFALGGALLHIAAVVMLAPSIFLLFAGAIRLYILGKRDAFPADMTRNWLYFATLILLLLISTASLIMQVMADDDWIQNAQVLAQGVNVFILLFATGMHHLEYTRNRIASAVLLFYWLFVLFANVIKLRTLLMMHQHEIDPTQFTLFAVSASLGAIMFALENVHRPKSQYVMLEEDEHECPEPNTNIFGRLTFSWMTPLMRLGYQKPLVMDDLWNLKKEDQAAMVGEIFQRAWEAEVKRHRKPSLLRVLVKLVGAPMLFAAMLKVIQDITQFIQPMLLSELITWVAQYGTSNGEAVHASRGVLIAIGMFVAAVVQMLFQQQYFQLCYTAGMQVRAALVTAIYRKTLVLSNSSRQQSTVGEIANHMSVDAQRLMDVCGYIHIAWGSPFQIFLALVLLWKTMGPSIWSGVAILILAIPLNGYLASRMMKLQKQQMKNKDARVKLMNETLNGIKVIKLYAWENAFMKKISFIRNDLELATLKKIGVLSAGQNFTMSSVPFLVTLTTFAVFVTTSGTPLTSEIAFVSISLFNLLQFPLVALPMIIAFVVEASVSLTRIEKYLCSEELDPNSVTRVDYRTLRDWSPKVPLVEVHNGTFKWSVTHREPVLEDINLEVKKGEVTAVVGRVGAGKSSLISTLLGDMVKQGGNATLRGSVAYVPQQPWVMNATLRDNIVFGHRWDPEFYDRVLEACSLKSDIAILSAGDQTEIGERGINLSGGQKARVSLARAIYARADIYLLDDPLSAVDAHVGKHIFEHVIGPNGILKNKARVLVTHGIAYLHKVDNVVMLRDGRIILNGHFDELMNQRSEFYALITEFSNQHSTSNSDNETDETIGEATEETSLDQELQDTHRREHLNSISSDMSIETLRRASLAPLSNQPRKIQGDGKDRLTTVEELAKGGVSKQVYKEYIKACSATGVAMVIGFQMLTQAAQVGTNVWLEYWSSSNQREQTNHHVWFYLGVYAAIGWSSMIFSVVQSLILWIRCAIRSARTLHTSMLNGVIHSPMSFFDTTPLGRILNRFSQDQYTVDATLPRVFQAYIRIFFSVAATICVIAVTTPLFLTTIIPLGFLYFYIQRYYLATSRELKRLDSAGKSPMYSHFQETIAGVSTIRAYEQQRRFIFENETRLDNNQRAYFPSISCNRWLAVRLEFMGSIVIFCAAIFAVLGVLYGTSYIDAGMVGLSVSYALTVTQGLNWLIRTYCDIETNIVALERVKEYIDLPSEKYDSKNTVDVAWPEKGAIEFHDYGTRYRPGLDLVLSNVSMNVSPKEKIGIVGRTGAGKSSMSLSLFRIIEAVEGNITIDGVDIASLRLLDLRSRLTIIPQDPMLFAGSVRENLDPFGTASDAALWQALELAHLKEHVSKMDGKLNAEVFEGGDNFSVGQRQLICLARALLRRSTILILDEATAAIDVETDAIIQETIRREFADCTILTIAHRINTVMDSDRILVLDKGHIAEFDTPQHLIDNKSSIFYSMAHEAGLAE</sequence>
<feature type="domain" description="ABC transmembrane type-1" evidence="16">
    <location>
        <begin position="310"/>
        <end position="598"/>
    </location>
</feature>
<feature type="region of interest" description="Disordered" evidence="13">
    <location>
        <begin position="867"/>
        <end position="886"/>
    </location>
</feature>
<dbReference type="InterPro" id="IPR050173">
    <property type="entry name" value="ABC_transporter_C-like"/>
</dbReference>
<dbReference type="PANTHER" id="PTHR24223">
    <property type="entry name" value="ATP-BINDING CASSETTE SUB-FAMILY C"/>
    <property type="match status" value="1"/>
</dbReference>
<feature type="transmembrane region" description="Helical" evidence="14">
    <location>
        <begin position="128"/>
        <end position="148"/>
    </location>
</feature>
<feature type="domain" description="ABC transporter" evidence="15">
    <location>
        <begin position="638"/>
        <end position="863"/>
    </location>
</feature>